<feature type="transmembrane region" description="Helical" evidence="9">
    <location>
        <begin position="116"/>
        <end position="138"/>
    </location>
</feature>
<evidence type="ECO:0000313" key="11">
    <source>
        <dbReference type="EMBL" id="ODR93001.1"/>
    </source>
</evidence>
<protein>
    <recommendedName>
        <fullName evidence="9">TRAP transporter small permease protein</fullName>
    </recommendedName>
</protein>
<dbReference type="Proteomes" id="UP000094342">
    <property type="component" value="Unassembled WGS sequence"/>
</dbReference>
<sequence>MMKEDEASVAVAVPGSIHGGVNTPAFLSGFGLRLWNAKLKLQRFLLLACGAVVTALIAVQVFTRYVLGISIFGIEELASFVAVYMYFIGAAHGAWERGHISASLIELLVPEGRVRHAIALVASAITVVLSGWMSLWAWQYLAFTLKRGTMSLEVGIHMGWVHGIMPVCLSLMTLYFAVELLENSTRMFKGSRK</sequence>
<dbReference type="Pfam" id="PF04290">
    <property type="entry name" value="DctQ"/>
    <property type="match status" value="1"/>
</dbReference>
<gene>
    <name evidence="11" type="ORF">A8M32_01980</name>
</gene>
<keyword evidence="12" id="KW-1185">Reference proteome</keyword>
<feature type="transmembrane region" description="Helical" evidence="9">
    <location>
        <begin position="44"/>
        <end position="65"/>
    </location>
</feature>
<dbReference type="InterPro" id="IPR007387">
    <property type="entry name" value="TRAP_DctQ"/>
</dbReference>
<feature type="domain" description="Tripartite ATP-independent periplasmic transporters DctQ component" evidence="10">
    <location>
        <begin position="54"/>
        <end position="183"/>
    </location>
</feature>
<dbReference type="EMBL" id="LYBW01000035">
    <property type="protein sequence ID" value="ODR93001.1"/>
    <property type="molecule type" value="Genomic_DNA"/>
</dbReference>
<dbReference type="PANTHER" id="PTHR35011">
    <property type="entry name" value="2,3-DIKETO-L-GULONATE TRAP TRANSPORTER SMALL PERMEASE PROTEIN YIAM"/>
    <property type="match status" value="1"/>
</dbReference>
<keyword evidence="4 9" id="KW-0997">Cell inner membrane</keyword>
<accession>A0A1E3VIL3</accession>
<evidence type="ECO:0000313" key="12">
    <source>
        <dbReference type="Proteomes" id="UP000094342"/>
    </source>
</evidence>
<organism evidence="11 12">
    <name type="scientific">Sinorhizobium alkalisoli</name>
    <dbReference type="NCBI Taxonomy" id="1752398"/>
    <lineage>
        <taxon>Bacteria</taxon>
        <taxon>Pseudomonadati</taxon>
        <taxon>Pseudomonadota</taxon>
        <taxon>Alphaproteobacteria</taxon>
        <taxon>Hyphomicrobiales</taxon>
        <taxon>Rhizobiaceae</taxon>
        <taxon>Sinorhizobium/Ensifer group</taxon>
        <taxon>Sinorhizobium</taxon>
    </lineage>
</organism>
<dbReference type="GO" id="GO:0015740">
    <property type="term" value="P:C4-dicarboxylate transport"/>
    <property type="evidence" value="ECO:0007669"/>
    <property type="project" value="TreeGrafter"/>
</dbReference>
<evidence type="ECO:0000259" key="10">
    <source>
        <dbReference type="Pfam" id="PF04290"/>
    </source>
</evidence>
<dbReference type="PANTHER" id="PTHR35011:SF2">
    <property type="entry name" value="2,3-DIKETO-L-GULONATE TRAP TRANSPORTER SMALL PERMEASE PROTEIN YIAM"/>
    <property type="match status" value="1"/>
</dbReference>
<evidence type="ECO:0000256" key="3">
    <source>
        <dbReference type="ARBA" id="ARBA00022475"/>
    </source>
</evidence>
<comment type="subunit">
    <text evidence="9">The complex comprises the extracytoplasmic solute receptor protein and the two transmembrane proteins.</text>
</comment>
<reference evidence="12" key="1">
    <citation type="submission" date="2016-05" db="EMBL/GenBank/DDBJ databases">
        <authorList>
            <person name="Li Y."/>
        </authorList>
    </citation>
    <scope>NUCLEOTIDE SEQUENCE [LARGE SCALE GENOMIC DNA]</scope>
    <source>
        <strain evidence="12">YIC4027</strain>
    </source>
</reference>
<dbReference type="STRING" id="1752398.A8M32_01980"/>
<dbReference type="OrthoDB" id="4964541at2"/>
<dbReference type="GO" id="GO:0005886">
    <property type="term" value="C:plasma membrane"/>
    <property type="evidence" value="ECO:0007669"/>
    <property type="project" value="UniProtKB-SubCell"/>
</dbReference>
<evidence type="ECO:0000256" key="5">
    <source>
        <dbReference type="ARBA" id="ARBA00022692"/>
    </source>
</evidence>
<comment type="subcellular location">
    <subcellularLocation>
        <location evidence="1 9">Cell inner membrane</location>
        <topology evidence="1 9">Multi-pass membrane protein</topology>
    </subcellularLocation>
</comment>
<feature type="transmembrane region" description="Helical" evidence="9">
    <location>
        <begin position="158"/>
        <end position="178"/>
    </location>
</feature>
<dbReference type="InterPro" id="IPR055348">
    <property type="entry name" value="DctQ"/>
</dbReference>
<comment type="similarity">
    <text evidence="8 9">Belongs to the TRAP transporter small permease family.</text>
</comment>
<comment type="caution">
    <text evidence="11">The sequence shown here is derived from an EMBL/GenBank/DDBJ whole genome shotgun (WGS) entry which is preliminary data.</text>
</comment>
<keyword evidence="3" id="KW-1003">Cell membrane</keyword>
<proteinExistence type="inferred from homology"/>
<dbReference type="RefSeq" id="WP_069456730.1">
    <property type="nucleotide sequence ID" value="NZ_LYBW01000035.1"/>
</dbReference>
<keyword evidence="5 9" id="KW-0812">Transmembrane</keyword>
<evidence type="ECO:0000256" key="1">
    <source>
        <dbReference type="ARBA" id="ARBA00004429"/>
    </source>
</evidence>
<evidence type="ECO:0000256" key="9">
    <source>
        <dbReference type="RuleBase" id="RU369079"/>
    </source>
</evidence>
<keyword evidence="2 9" id="KW-0813">Transport</keyword>
<evidence type="ECO:0000256" key="8">
    <source>
        <dbReference type="ARBA" id="ARBA00038436"/>
    </source>
</evidence>
<name>A0A1E3VIL3_9HYPH</name>
<keyword evidence="7 9" id="KW-0472">Membrane</keyword>
<evidence type="ECO:0000256" key="6">
    <source>
        <dbReference type="ARBA" id="ARBA00022989"/>
    </source>
</evidence>
<dbReference type="AlphaFoldDB" id="A0A1E3VIL3"/>
<comment type="function">
    <text evidence="9">Part of the tripartite ATP-independent periplasmic (TRAP) transport system.</text>
</comment>
<dbReference type="GO" id="GO:0022857">
    <property type="term" value="F:transmembrane transporter activity"/>
    <property type="evidence" value="ECO:0007669"/>
    <property type="project" value="UniProtKB-UniRule"/>
</dbReference>
<keyword evidence="6 9" id="KW-1133">Transmembrane helix</keyword>
<evidence type="ECO:0000256" key="2">
    <source>
        <dbReference type="ARBA" id="ARBA00022448"/>
    </source>
</evidence>
<feature type="transmembrane region" description="Helical" evidence="9">
    <location>
        <begin position="77"/>
        <end position="95"/>
    </location>
</feature>
<evidence type="ECO:0000256" key="7">
    <source>
        <dbReference type="ARBA" id="ARBA00023136"/>
    </source>
</evidence>
<evidence type="ECO:0000256" key="4">
    <source>
        <dbReference type="ARBA" id="ARBA00022519"/>
    </source>
</evidence>